<dbReference type="Gene3D" id="2.60.120.10">
    <property type="entry name" value="Jelly Rolls"/>
    <property type="match status" value="2"/>
</dbReference>
<dbReference type="RefSeq" id="WP_290262606.1">
    <property type="nucleotide sequence ID" value="NZ_JAUFQG010000004.1"/>
</dbReference>
<dbReference type="Pfam" id="PF00581">
    <property type="entry name" value="Rhodanese"/>
    <property type="match status" value="1"/>
</dbReference>
<accession>A0ABV8V8Z4</accession>
<dbReference type="PANTHER" id="PTHR23011:SF28">
    <property type="entry name" value="CYCLIC NUCLEOTIDE-BINDING DOMAIN CONTAINING PROTEIN"/>
    <property type="match status" value="1"/>
</dbReference>
<dbReference type="CDD" id="cd00158">
    <property type="entry name" value="RHOD"/>
    <property type="match status" value="1"/>
</dbReference>
<keyword evidence="4" id="KW-1185">Reference proteome</keyword>
<dbReference type="InterPro" id="IPR000595">
    <property type="entry name" value="cNMP-bd_dom"/>
</dbReference>
<dbReference type="InterPro" id="IPR036873">
    <property type="entry name" value="Rhodanese-like_dom_sf"/>
</dbReference>
<dbReference type="InterPro" id="IPR018490">
    <property type="entry name" value="cNMP-bd_dom_sf"/>
</dbReference>
<evidence type="ECO:0000313" key="3">
    <source>
        <dbReference type="EMBL" id="MFC4364148.1"/>
    </source>
</evidence>
<evidence type="ECO:0000313" key="4">
    <source>
        <dbReference type="Proteomes" id="UP001595840"/>
    </source>
</evidence>
<feature type="domain" description="Rhodanese" evidence="2">
    <location>
        <begin position="279"/>
        <end position="366"/>
    </location>
</feature>
<reference evidence="4" key="1">
    <citation type="journal article" date="2019" name="Int. J. Syst. Evol. Microbiol.">
        <title>The Global Catalogue of Microorganisms (GCM) 10K type strain sequencing project: providing services to taxonomists for standard genome sequencing and annotation.</title>
        <authorList>
            <consortium name="The Broad Institute Genomics Platform"/>
            <consortium name="The Broad Institute Genome Sequencing Center for Infectious Disease"/>
            <person name="Wu L."/>
            <person name="Ma J."/>
        </authorList>
    </citation>
    <scope>NUCLEOTIDE SEQUENCE [LARGE SCALE GENOMIC DNA]</scope>
    <source>
        <strain evidence="4">CECT 8570</strain>
    </source>
</reference>
<dbReference type="SMART" id="SM00450">
    <property type="entry name" value="RHOD"/>
    <property type="match status" value="1"/>
</dbReference>
<feature type="domain" description="Cyclic nucleotide-binding" evidence="1">
    <location>
        <begin position="159"/>
        <end position="263"/>
    </location>
</feature>
<dbReference type="InterPro" id="IPR001763">
    <property type="entry name" value="Rhodanese-like_dom"/>
</dbReference>
<comment type="caution">
    <text evidence="3">The sequence shown here is derived from an EMBL/GenBank/DDBJ whole genome shotgun (WGS) entry which is preliminary data.</text>
</comment>
<dbReference type="Gene3D" id="3.40.250.10">
    <property type="entry name" value="Rhodanese-like domain"/>
    <property type="match status" value="1"/>
</dbReference>
<dbReference type="PROSITE" id="PS50206">
    <property type="entry name" value="RHODANESE_3"/>
    <property type="match status" value="1"/>
</dbReference>
<dbReference type="InterPro" id="IPR014710">
    <property type="entry name" value="RmlC-like_jellyroll"/>
</dbReference>
<organism evidence="3 4">
    <name type="scientific">Simiduia curdlanivorans</name>
    <dbReference type="NCBI Taxonomy" id="1492769"/>
    <lineage>
        <taxon>Bacteria</taxon>
        <taxon>Pseudomonadati</taxon>
        <taxon>Pseudomonadota</taxon>
        <taxon>Gammaproteobacteria</taxon>
        <taxon>Cellvibrionales</taxon>
        <taxon>Cellvibrionaceae</taxon>
        <taxon>Simiduia</taxon>
    </lineage>
</organism>
<evidence type="ECO:0000259" key="2">
    <source>
        <dbReference type="PROSITE" id="PS50206"/>
    </source>
</evidence>
<dbReference type="PANTHER" id="PTHR23011">
    <property type="entry name" value="CYCLIC NUCLEOTIDE-BINDING DOMAIN CONTAINING PROTEIN"/>
    <property type="match status" value="1"/>
</dbReference>
<dbReference type="Pfam" id="PF00027">
    <property type="entry name" value="cNMP_binding"/>
    <property type="match status" value="2"/>
</dbReference>
<dbReference type="CDD" id="cd00038">
    <property type="entry name" value="CAP_ED"/>
    <property type="match status" value="2"/>
</dbReference>
<name>A0ABV8V8Z4_9GAMM</name>
<dbReference type="EMBL" id="JBHSCX010000021">
    <property type="protein sequence ID" value="MFC4364148.1"/>
    <property type="molecule type" value="Genomic_DNA"/>
</dbReference>
<dbReference type="SUPFAM" id="SSF52821">
    <property type="entry name" value="Rhodanese/Cell cycle control phosphatase"/>
    <property type="match status" value="1"/>
</dbReference>
<proteinExistence type="predicted"/>
<dbReference type="SMART" id="SM00100">
    <property type="entry name" value="cNMP"/>
    <property type="match status" value="1"/>
</dbReference>
<protein>
    <submittedName>
        <fullName evidence="3">Cyclic nucleotide-binding domain-containing protein</fullName>
    </submittedName>
</protein>
<gene>
    <name evidence="3" type="ORF">ACFOX3_17660</name>
</gene>
<evidence type="ECO:0000259" key="1">
    <source>
        <dbReference type="PROSITE" id="PS50042"/>
    </source>
</evidence>
<sequence length="386" mass="43071">MEKGMKGMDLALMEESSALDFGWVRTLVPLKAMGDAHLLELLQHCPAQMAFKGQNLFEAGSYDRQHVYLLHGDVELRKPDGSSELIKGRSSLFPLADEQPRPCSAVALTDSSILRINSEQLDKLLTWSQVAEYLQIDTAYQPELDDDVDWMLTVLKSNLFFKVPPTNIGDIFTRLRPQKVVKGQVILRQGEIGDGCYFIKEGCAEVLRSADGVQRPIHLADIGPGRCFGEDALVNETVRNATVKMTTDGVLMVMDKLDFIHLLKEPQVNQLPLTALQSVQAQAVLIDVRTEDEYALGHLSQAVNIPLGLLRLKTRMLNVAQEYVLYCDTGRRSHAATYLLQKLGYKVSYLQKGVNQDLDLRRQLASNKGDYLLKDGRATPVLDSGQ</sequence>
<dbReference type="Proteomes" id="UP001595840">
    <property type="component" value="Unassembled WGS sequence"/>
</dbReference>
<dbReference type="PROSITE" id="PS50042">
    <property type="entry name" value="CNMP_BINDING_3"/>
    <property type="match status" value="1"/>
</dbReference>
<dbReference type="SUPFAM" id="SSF51206">
    <property type="entry name" value="cAMP-binding domain-like"/>
    <property type="match status" value="2"/>
</dbReference>